<name>A0ABT9V021_9BACL</name>
<protein>
    <submittedName>
        <fullName evidence="3">VanZ family protein</fullName>
    </submittedName>
</protein>
<dbReference type="Proteomes" id="UP001231362">
    <property type="component" value="Unassembled WGS sequence"/>
</dbReference>
<feature type="transmembrane region" description="Helical" evidence="1">
    <location>
        <begin position="7"/>
        <end position="26"/>
    </location>
</feature>
<evidence type="ECO:0000313" key="3">
    <source>
        <dbReference type="EMBL" id="MDQ0154284.1"/>
    </source>
</evidence>
<gene>
    <name evidence="3" type="ORF">J2S07_000588</name>
</gene>
<dbReference type="Pfam" id="PF04892">
    <property type="entry name" value="VanZ"/>
    <property type="match status" value="1"/>
</dbReference>
<dbReference type="RefSeq" id="WP_307148895.1">
    <property type="nucleotide sequence ID" value="NZ_JAUSTU010000002.1"/>
</dbReference>
<keyword evidence="1" id="KW-1133">Transmembrane helix</keyword>
<evidence type="ECO:0000313" key="4">
    <source>
        <dbReference type="Proteomes" id="UP001231362"/>
    </source>
</evidence>
<feature type="transmembrane region" description="Helical" evidence="1">
    <location>
        <begin position="71"/>
        <end position="87"/>
    </location>
</feature>
<comment type="caution">
    <text evidence="3">The sequence shown here is derived from an EMBL/GenBank/DDBJ whole genome shotgun (WGS) entry which is preliminary data.</text>
</comment>
<keyword evidence="4" id="KW-1185">Reference proteome</keyword>
<keyword evidence="1" id="KW-0812">Transmembrane</keyword>
<accession>A0ABT9V021</accession>
<dbReference type="EMBL" id="JAUSTU010000002">
    <property type="protein sequence ID" value="MDQ0154284.1"/>
    <property type="molecule type" value="Genomic_DNA"/>
</dbReference>
<feature type="transmembrane region" description="Helical" evidence="1">
    <location>
        <begin position="99"/>
        <end position="119"/>
    </location>
</feature>
<reference evidence="3 4" key="1">
    <citation type="submission" date="2023-07" db="EMBL/GenBank/DDBJ databases">
        <title>Genomic Encyclopedia of Type Strains, Phase IV (KMG-IV): sequencing the most valuable type-strain genomes for metagenomic binning, comparative biology and taxonomic classification.</title>
        <authorList>
            <person name="Goeker M."/>
        </authorList>
    </citation>
    <scope>NUCLEOTIDE SEQUENCE [LARGE SCALE GENOMIC DNA]</scope>
    <source>
        <strain evidence="3 4">DSM 23948</strain>
    </source>
</reference>
<proteinExistence type="predicted"/>
<organism evidence="3 4">
    <name type="scientific">Anoxybacillus andreesenii</name>
    <dbReference type="NCBI Taxonomy" id="1325932"/>
    <lineage>
        <taxon>Bacteria</taxon>
        <taxon>Bacillati</taxon>
        <taxon>Bacillota</taxon>
        <taxon>Bacilli</taxon>
        <taxon>Bacillales</taxon>
        <taxon>Anoxybacillaceae</taxon>
        <taxon>Anoxybacillus</taxon>
    </lineage>
</organism>
<dbReference type="NCBIfam" id="NF037970">
    <property type="entry name" value="vanZ_1"/>
    <property type="match status" value="1"/>
</dbReference>
<keyword evidence="1" id="KW-0472">Membrane</keyword>
<feature type="domain" description="VanZ-like" evidence="2">
    <location>
        <begin position="10"/>
        <end position="119"/>
    </location>
</feature>
<feature type="transmembrane region" description="Helical" evidence="1">
    <location>
        <begin position="46"/>
        <end position="64"/>
    </location>
</feature>
<evidence type="ECO:0000256" key="1">
    <source>
        <dbReference type="SAM" id="Phobius"/>
    </source>
</evidence>
<evidence type="ECO:0000259" key="2">
    <source>
        <dbReference type="Pfam" id="PF04892"/>
    </source>
</evidence>
<sequence length="138" mass="15861">MKRFLKWVVRLLPFAYMLLVWILSSLPHNAVVELPDSSVDRFFKESMHLVEFAILYLLSVAAVLTSGQFSRGLSMVCAGIAISYGLLDEFHQSFVPYRSATVIDFVKDTIGVLVAYYFVMRGYRRHGFRWFSGFFVGK</sequence>
<dbReference type="InterPro" id="IPR006976">
    <property type="entry name" value="VanZ-like"/>
</dbReference>